<keyword evidence="8" id="KW-1185">Reference proteome</keyword>
<name>A0A433T0R7_ELYCH</name>
<dbReference type="Proteomes" id="UP000271974">
    <property type="component" value="Unassembled WGS sequence"/>
</dbReference>
<feature type="domain" description="CTCK" evidence="6">
    <location>
        <begin position="50"/>
        <end position="142"/>
    </location>
</feature>
<dbReference type="PROSITE" id="PS01185">
    <property type="entry name" value="CTCK_1"/>
    <property type="match status" value="1"/>
</dbReference>
<evidence type="ECO:0000313" key="7">
    <source>
        <dbReference type="EMBL" id="RUS75143.1"/>
    </source>
</evidence>
<evidence type="ECO:0000256" key="4">
    <source>
        <dbReference type="ARBA" id="ARBA00023157"/>
    </source>
</evidence>
<gene>
    <name evidence="7" type="ORF">EGW08_017083</name>
</gene>
<evidence type="ECO:0000259" key="6">
    <source>
        <dbReference type="PROSITE" id="PS01225"/>
    </source>
</evidence>
<evidence type="ECO:0000256" key="1">
    <source>
        <dbReference type="ARBA" id="ARBA00004613"/>
    </source>
</evidence>
<dbReference type="InterPro" id="IPR004133">
    <property type="entry name" value="DAN_dom"/>
</dbReference>
<keyword evidence="2" id="KW-0964">Secreted</keyword>
<keyword evidence="3" id="KW-0732">Signal</keyword>
<accession>A0A433T0R7</accession>
<reference evidence="7 8" key="1">
    <citation type="submission" date="2019-01" db="EMBL/GenBank/DDBJ databases">
        <title>A draft genome assembly of the solar-powered sea slug Elysia chlorotica.</title>
        <authorList>
            <person name="Cai H."/>
            <person name="Li Q."/>
            <person name="Fang X."/>
            <person name="Li J."/>
            <person name="Curtis N.E."/>
            <person name="Altenburger A."/>
            <person name="Shibata T."/>
            <person name="Feng M."/>
            <person name="Maeda T."/>
            <person name="Schwartz J.A."/>
            <person name="Shigenobu S."/>
            <person name="Lundholm N."/>
            <person name="Nishiyama T."/>
            <person name="Yang H."/>
            <person name="Hasebe M."/>
            <person name="Li S."/>
            <person name="Pierce S.K."/>
            <person name="Wang J."/>
        </authorList>
    </citation>
    <scope>NUCLEOTIDE SEQUENCE [LARGE SCALE GENOMIC DNA]</scope>
    <source>
        <strain evidence="7">EC2010</strain>
        <tissue evidence="7">Whole organism of an adult</tissue>
    </source>
</reference>
<dbReference type="SUPFAM" id="SSF48726">
    <property type="entry name" value="Immunoglobulin"/>
    <property type="match status" value="1"/>
</dbReference>
<dbReference type="InterPro" id="IPR006207">
    <property type="entry name" value="Cys_knot_C"/>
</dbReference>
<organism evidence="7 8">
    <name type="scientific">Elysia chlorotica</name>
    <name type="common">Eastern emerald elysia</name>
    <name type="synonym">Sea slug</name>
    <dbReference type="NCBI Taxonomy" id="188477"/>
    <lineage>
        <taxon>Eukaryota</taxon>
        <taxon>Metazoa</taxon>
        <taxon>Spiralia</taxon>
        <taxon>Lophotrochozoa</taxon>
        <taxon>Mollusca</taxon>
        <taxon>Gastropoda</taxon>
        <taxon>Heterobranchia</taxon>
        <taxon>Euthyneura</taxon>
        <taxon>Panpulmonata</taxon>
        <taxon>Sacoglossa</taxon>
        <taxon>Placobranchoidea</taxon>
        <taxon>Plakobranchidae</taxon>
        <taxon>Elysia</taxon>
    </lineage>
</organism>
<protein>
    <recommendedName>
        <fullName evidence="6">CTCK domain-containing protein</fullName>
    </recommendedName>
</protein>
<dbReference type="GO" id="GO:0005576">
    <property type="term" value="C:extracellular region"/>
    <property type="evidence" value="ECO:0007669"/>
    <property type="project" value="UniProtKB-SubCell"/>
</dbReference>
<sequence>MSDVLVVYNVTKKNAGVYTCSLYSDRGRRELDATLTVINQGESLPFEPRCSLHVRRQIMEDPRTGCKTDEPVDIHYCMGSCGRSYSIPQVVSSASSSSLNQTCSCCTGGMKKLRTVTLKCPTGDNQTGFYFLLGGCRCRPCSV</sequence>
<dbReference type="Pfam" id="PF03045">
    <property type="entry name" value="DAN"/>
    <property type="match status" value="1"/>
</dbReference>
<dbReference type="InterPro" id="IPR036179">
    <property type="entry name" value="Ig-like_dom_sf"/>
</dbReference>
<keyword evidence="4" id="KW-1015">Disulfide bond</keyword>
<dbReference type="OrthoDB" id="6101791at2759"/>
<dbReference type="PROSITE" id="PS01225">
    <property type="entry name" value="CTCK_2"/>
    <property type="match status" value="1"/>
</dbReference>
<comment type="caution">
    <text evidence="5">Lacks conserved residue(s) required for the propagation of feature annotation.</text>
</comment>
<dbReference type="AlphaFoldDB" id="A0A433T0R7"/>
<comment type="caution">
    <text evidence="7">The sequence shown here is derived from an EMBL/GenBank/DDBJ whole genome shotgun (WGS) entry which is preliminary data.</text>
</comment>
<comment type="subcellular location">
    <subcellularLocation>
        <location evidence="1">Secreted</location>
    </subcellularLocation>
</comment>
<dbReference type="InterPro" id="IPR013783">
    <property type="entry name" value="Ig-like_fold"/>
</dbReference>
<dbReference type="SMART" id="SM00041">
    <property type="entry name" value="CT"/>
    <property type="match status" value="1"/>
</dbReference>
<evidence type="ECO:0000256" key="2">
    <source>
        <dbReference type="ARBA" id="ARBA00022525"/>
    </source>
</evidence>
<dbReference type="Gene3D" id="2.60.40.10">
    <property type="entry name" value="Immunoglobulins"/>
    <property type="match status" value="1"/>
</dbReference>
<evidence type="ECO:0000256" key="5">
    <source>
        <dbReference type="PROSITE-ProRule" id="PRU00039"/>
    </source>
</evidence>
<dbReference type="InterPro" id="IPR029034">
    <property type="entry name" value="Cystine-knot_cytokine"/>
</dbReference>
<evidence type="ECO:0000256" key="3">
    <source>
        <dbReference type="ARBA" id="ARBA00022729"/>
    </source>
</evidence>
<proteinExistence type="predicted"/>
<evidence type="ECO:0000313" key="8">
    <source>
        <dbReference type="Proteomes" id="UP000271974"/>
    </source>
</evidence>
<dbReference type="EMBL" id="RQTK01000767">
    <property type="protein sequence ID" value="RUS75143.1"/>
    <property type="molecule type" value="Genomic_DNA"/>
</dbReference>
<dbReference type="Gene3D" id="2.10.90.10">
    <property type="entry name" value="Cystine-knot cytokines"/>
    <property type="match status" value="1"/>
</dbReference>